<reference evidence="16 17" key="1">
    <citation type="submission" date="2020-07" db="EMBL/GenBank/DDBJ databases">
        <title>Sequencing the genomes of 1000 actinobacteria strains.</title>
        <authorList>
            <person name="Klenk H.-P."/>
        </authorList>
    </citation>
    <scope>NUCLEOTIDE SEQUENCE [LARGE SCALE GENOMIC DNA]</scope>
    <source>
        <strain evidence="16 17">DSM 104001</strain>
    </source>
</reference>
<evidence type="ECO:0000256" key="6">
    <source>
        <dbReference type="ARBA" id="ARBA00022605"/>
    </source>
</evidence>
<dbReference type="Proteomes" id="UP000541969">
    <property type="component" value="Unassembled WGS sequence"/>
</dbReference>
<dbReference type="SMART" id="SM01130">
    <property type="entry name" value="DHDPS"/>
    <property type="match status" value="1"/>
</dbReference>
<organism evidence="16 17">
    <name type="scientific">Petropleomorpha daqingensis</name>
    <dbReference type="NCBI Taxonomy" id="2026353"/>
    <lineage>
        <taxon>Bacteria</taxon>
        <taxon>Bacillati</taxon>
        <taxon>Actinomycetota</taxon>
        <taxon>Actinomycetes</taxon>
        <taxon>Geodermatophilales</taxon>
        <taxon>Geodermatophilaceae</taxon>
        <taxon>Petropleomorpha</taxon>
    </lineage>
</organism>
<evidence type="ECO:0000313" key="16">
    <source>
        <dbReference type="EMBL" id="NYJ07833.1"/>
    </source>
</evidence>
<evidence type="ECO:0000313" key="17">
    <source>
        <dbReference type="Proteomes" id="UP000541969"/>
    </source>
</evidence>
<dbReference type="InterPro" id="IPR002220">
    <property type="entry name" value="DapA-like"/>
</dbReference>
<evidence type="ECO:0000256" key="2">
    <source>
        <dbReference type="ARBA" id="ARBA00005120"/>
    </source>
</evidence>
<keyword evidence="7 12" id="KW-0220">Diaminopimelate biosynthesis</keyword>
<feature type="site" description="Part of a proton relay during catalysis" evidence="12">
    <location>
        <position position="111"/>
    </location>
</feature>
<dbReference type="PROSITE" id="PS00665">
    <property type="entry name" value="DHDPS_1"/>
    <property type="match status" value="1"/>
</dbReference>
<keyword evidence="5 12" id="KW-0963">Cytoplasm</keyword>
<dbReference type="PIRSF" id="PIRSF001365">
    <property type="entry name" value="DHDPS"/>
    <property type="match status" value="1"/>
</dbReference>
<evidence type="ECO:0000256" key="8">
    <source>
        <dbReference type="ARBA" id="ARBA00023154"/>
    </source>
</evidence>
<keyword evidence="9 12" id="KW-0456">Lyase</keyword>
<dbReference type="HAMAP" id="MF_00418">
    <property type="entry name" value="DapA"/>
    <property type="match status" value="1"/>
</dbReference>
<dbReference type="GO" id="GO:0008840">
    <property type="term" value="F:4-hydroxy-tetrahydrodipicolinate synthase activity"/>
    <property type="evidence" value="ECO:0007669"/>
    <property type="project" value="UniProtKB-UniRule"/>
</dbReference>
<dbReference type="Pfam" id="PF00701">
    <property type="entry name" value="DHDPS"/>
    <property type="match status" value="1"/>
</dbReference>
<comment type="caution">
    <text evidence="12">Was originally thought to be a dihydrodipicolinate synthase (DHDPS), catalyzing the condensation of (S)-aspartate-beta-semialdehyde [(S)-ASA] and pyruvate to dihydrodipicolinate (DHDP). However, it was shown in E.coli that the product of the enzymatic reaction is not dihydrodipicolinate but in fact (4S)-4-hydroxy-2,3,4,5-tetrahydro-(2S)-dipicolinic acid (HTPA), and that the consecutive dehydration reaction leading to DHDP is not spontaneous but catalyzed by DapB.</text>
</comment>
<sequence>MRLLEGVFVPAVTPFDESGRVDVACLERLLAGFLDDGAAGVVALGTTGEASALDDAERRAVVDACARVCADRGAPLVVGAGTNDTRTTIARHEELAGVPGVVASLAVVPYYVRPSEPGIVAHFAEVAERSPVPLVVYNVPYRTARGLGADALLELAAHPRIVGVKQAVGGVDADTLRLLAAAPRDFAVLGGDDAYLLPVVLMGGAGAIAAAAHVRTADFVQMIDDGLAGRVAEARARAEALLPVVLALFAEPNPAVIKGVLHAQGRIPTPDVRLPLTPASKPAVDDALALLR</sequence>
<comment type="similarity">
    <text evidence="3 12 13">Belongs to the DapA family.</text>
</comment>
<evidence type="ECO:0000256" key="9">
    <source>
        <dbReference type="ARBA" id="ARBA00023239"/>
    </source>
</evidence>
<dbReference type="InterPro" id="IPR013785">
    <property type="entry name" value="Aldolase_TIM"/>
</dbReference>
<protein>
    <recommendedName>
        <fullName evidence="4 12">4-hydroxy-tetrahydrodipicolinate synthase</fullName>
        <shortName evidence="12">HTPA synthase</shortName>
        <ecNumber evidence="4 12">4.3.3.7</ecNumber>
    </recommendedName>
</protein>
<dbReference type="AlphaFoldDB" id="A0A853CPH4"/>
<evidence type="ECO:0000256" key="1">
    <source>
        <dbReference type="ARBA" id="ARBA00003294"/>
    </source>
</evidence>
<evidence type="ECO:0000256" key="14">
    <source>
        <dbReference type="PIRSR" id="PIRSR001365-1"/>
    </source>
</evidence>
<comment type="catalytic activity">
    <reaction evidence="11 12">
        <text>L-aspartate 4-semialdehyde + pyruvate = (2S,4S)-4-hydroxy-2,3,4,5-tetrahydrodipicolinate + H2O + H(+)</text>
        <dbReference type="Rhea" id="RHEA:34171"/>
        <dbReference type="ChEBI" id="CHEBI:15361"/>
        <dbReference type="ChEBI" id="CHEBI:15377"/>
        <dbReference type="ChEBI" id="CHEBI:15378"/>
        <dbReference type="ChEBI" id="CHEBI:67139"/>
        <dbReference type="ChEBI" id="CHEBI:537519"/>
        <dbReference type="EC" id="4.3.3.7"/>
    </reaction>
</comment>
<dbReference type="PANTHER" id="PTHR12128">
    <property type="entry name" value="DIHYDRODIPICOLINATE SYNTHASE"/>
    <property type="match status" value="1"/>
</dbReference>
<keyword evidence="10 12" id="KW-0704">Schiff base</keyword>
<comment type="subunit">
    <text evidence="12">Homotetramer; dimer of dimers.</text>
</comment>
<dbReference type="GO" id="GO:0019877">
    <property type="term" value="P:diaminopimelate biosynthetic process"/>
    <property type="evidence" value="ECO:0007669"/>
    <property type="project" value="UniProtKB-UniRule"/>
</dbReference>
<dbReference type="PROSITE" id="PS00666">
    <property type="entry name" value="DHDPS_2"/>
    <property type="match status" value="1"/>
</dbReference>
<comment type="subcellular location">
    <subcellularLocation>
        <location evidence="12">Cytoplasm</location>
    </subcellularLocation>
</comment>
<evidence type="ECO:0000256" key="10">
    <source>
        <dbReference type="ARBA" id="ARBA00023270"/>
    </source>
</evidence>
<dbReference type="Gene3D" id="3.20.20.70">
    <property type="entry name" value="Aldolase class I"/>
    <property type="match status" value="1"/>
</dbReference>
<comment type="function">
    <text evidence="1 12">Catalyzes the condensation of (S)-aspartate-beta-semialdehyde [(S)-ASA] and pyruvate to 4-hydroxy-tetrahydrodipicolinate (HTPA).</text>
</comment>
<evidence type="ECO:0000256" key="13">
    <source>
        <dbReference type="PIRNR" id="PIRNR001365"/>
    </source>
</evidence>
<evidence type="ECO:0000256" key="15">
    <source>
        <dbReference type="PIRSR" id="PIRSR001365-2"/>
    </source>
</evidence>
<keyword evidence="6 12" id="KW-0028">Amino-acid biosynthesis</keyword>
<name>A0A853CPH4_9ACTN</name>
<feature type="site" description="Part of a proton relay during catalysis" evidence="12">
    <location>
        <position position="46"/>
    </location>
</feature>
<evidence type="ECO:0000256" key="5">
    <source>
        <dbReference type="ARBA" id="ARBA00022490"/>
    </source>
</evidence>
<dbReference type="PRINTS" id="PR00146">
    <property type="entry name" value="DHPICSNTHASE"/>
</dbReference>
<comment type="pathway">
    <text evidence="2 12">Amino-acid biosynthesis; L-lysine biosynthesis via DAP pathway; (S)-tetrahydrodipicolinate from L-aspartate: step 3/4.</text>
</comment>
<evidence type="ECO:0000256" key="12">
    <source>
        <dbReference type="HAMAP-Rule" id="MF_00418"/>
    </source>
</evidence>
<comment type="caution">
    <text evidence="16">The sequence shown here is derived from an EMBL/GenBank/DDBJ whole genome shotgun (WGS) entry which is preliminary data.</text>
</comment>
<keyword evidence="8 12" id="KW-0457">Lysine biosynthesis</keyword>
<proteinExistence type="inferred from homology"/>
<dbReference type="GO" id="GO:0005737">
    <property type="term" value="C:cytoplasm"/>
    <property type="evidence" value="ECO:0007669"/>
    <property type="project" value="UniProtKB-SubCell"/>
</dbReference>
<dbReference type="InterPro" id="IPR020624">
    <property type="entry name" value="Schiff_base-form_aldolases_CS"/>
</dbReference>
<keyword evidence="17" id="KW-1185">Reference proteome</keyword>
<dbReference type="InterPro" id="IPR020625">
    <property type="entry name" value="Schiff_base-form_aldolases_AS"/>
</dbReference>
<feature type="active site" description="Proton donor/acceptor" evidence="12 14">
    <location>
        <position position="137"/>
    </location>
</feature>
<dbReference type="GO" id="GO:0009089">
    <property type="term" value="P:lysine biosynthetic process via diaminopimelate"/>
    <property type="evidence" value="ECO:0007669"/>
    <property type="project" value="UniProtKB-UniRule"/>
</dbReference>
<dbReference type="EMBL" id="JACBZT010000001">
    <property type="protein sequence ID" value="NYJ07833.1"/>
    <property type="molecule type" value="Genomic_DNA"/>
</dbReference>
<feature type="active site" description="Schiff-base intermediate with substrate" evidence="12 14">
    <location>
        <position position="165"/>
    </location>
</feature>
<evidence type="ECO:0000256" key="7">
    <source>
        <dbReference type="ARBA" id="ARBA00022915"/>
    </source>
</evidence>
<feature type="binding site" evidence="12 15">
    <location>
        <position position="47"/>
    </location>
    <ligand>
        <name>pyruvate</name>
        <dbReference type="ChEBI" id="CHEBI:15361"/>
    </ligand>
</feature>
<dbReference type="RefSeq" id="WP_366489859.1">
    <property type="nucleotide sequence ID" value="NZ_JACBZT010000001.1"/>
</dbReference>
<dbReference type="NCBIfam" id="TIGR00674">
    <property type="entry name" value="dapA"/>
    <property type="match status" value="1"/>
</dbReference>
<dbReference type="UniPathway" id="UPA00034">
    <property type="reaction ID" value="UER00017"/>
</dbReference>
<dbReference type="EC" id="4.3.3.7" evidence="4 12"/>
<accession>A0A853CPH4</accession>
<evidence type="ECO:0000256" key="11">
    <source>
        <dbReference type="ARBA" id="ARBA00047836"/>
    </source>
</evidence>
<dbReference type="PANTHER" id="PTHR12128:SF66">
    <property type="entry name" value="4-HYDROXY-2-OXOGLUTARATE ALDOLASE, MITOCHONDRIAL"/>
    <property type="match status" value="1"/>
</dbReference>
<evidence type="ECO:0000256" key="4">
    <source>
        <dbReference type="ARBA" id="ARBA00012086"/>
    </source>
</evidence>
<evidence type="ECO:0000256" key="3">
    <source>
        <dbReference type="ARBA" id="ARBA00007592"/>
    </source>
</evidence>
<gene>
    <name evidence="12" type="primary">dapA</name>
    <name evidence="16" type="ORF">GGQ55_004111</name>
</gene>
<dbReference type="InterPro" id="IPR005263">
    <property type="entry name" value="DapA"/>
</dbReference>
<feature type="binding site" evidence="12 15">
    <location>
        <position position="208"/>
    </location>
    <ligand>
        <name>pyruvate</name>
        <dbReference type="ChEBI" id="CHEBI:15361"/>
    </ligand>
</feature>
<dbReference type="SUPFAM" id="SSF51569">
    <property type="entry name" value="Aldolase"/>
    <property type="match status" value="1"/>
</dbReference>